<organism evidence="2 3">
    <name type="scientific">Amycolatopsis tucumanensis</name>
    <dbReference type="NCBI Taxonomy" id="401106"/>
    <lineage>
        <taxon>Bacteria</taxon>
        <taxon>Bacillati</taxon>
        <taxon>Actinomycetota</taxon>
        <taxon>Actinomycetes</taxon>
        <taxon>Pseudonocardiales</taxon>
        <taxon>Pseudonocardiaceae</taxon>
        <taxon>Amycolatopsis</taxon>
    </lineage>
</organism>
<sequence length="296" mass="32031">MSREDTSRAVLGQAAHLAGLDASGATLIRLGENDLWRLPGGVVARIARAGQDAAAAKEVAVAHWLEEGGVDAVRVIRDIDQPVHVVGRPVTFWHELPPHEQGTVADVAAALRQVHKLDPPAGFTLPALAPFVRLAERIDRATTLTGTDRAWLAGHLTALQDRYAGLPAGLPRGVVHGDAWRGNIARTANGRAILLDLERTAIGPPEWDLVSTAVSRVTTGWLAEPEWTAYCGAYGHDVTTWPGFDVLRDIRELRMTLMACQLAAENPRYQEQAAHRLACIRGERGPRPWAGWAAVP</sequence>
<evidence type="ECO:0000313" key="2">
    <source>
        <dbReference type="EMBL" id="GAA3850982.1"/>
    </source>
</evidence>
<gene>
    <name evidence="2" type="ORF">GCM10022380_81300</name>
</gene>
<dbReference type="Proteomes" id="UP001501624">
    <property type="component" value="Unassembled WGS sequence"/>
</dbReference>
<feature type="domain" description="Aminoglycoside phosphotransferase" evidence="1">
    <location>
        <begin position="41"/>
        <end position="239"/>
    </location>
</feature>
<dbReference type="Pfam" id="PF01636">
    <property type="entry name" value="APH"/>
    <property type="match status" value="1"/>
</dbReference>
<dbReference type="InterPro" id="IPR011009">
    <property type="entry name" value="Kinase-like_dom_sf"/>
</dbReference>
<dbReference type="Gene3D" id="3.90.1200.10">
    <property type="match status" value="1"/>
</dbReference>
<comment type="caution">
    <text evidence="2">The sequence shown here is derived from an EMBL/GenBank/DDBJ whole genome shotgun (WGS) entry which is preliminary data.</text>
</comment>
<protein>
    <submittedName>
        <fullName evidence="2">Aminoglycoside phosphotransferase family protein</fullName>
    </submittedName>
</protein>
<dbReference type="InterPro" id="IPR002575">
    <property type="entry name" value="Aminoglycoside_PTrfase"/>
</dbReference>
<reference evidence="3" key="1">
    <citation type="journal article" date="2019" name="Int. J. Syst. Evol. Microbiol.">
        <title>The Global Catalogue of Microorganisms (GCM) 10K type strain sequencing project: providing services to taxonomists for standard genome sequencing and annotation.</title>
        <authorList>
            <consortium name="The Broad Institute Genomics Platform"/>
            <consortium name="The Broad Institute Genome Sequencing Center for Infectious Disease"/>
            <person name="Wu L."/>
            <person name="Ma J."/>
        </authorList>
    </citation>
    <scope>NUCLEOTIDE SEQUENCE [LARGE SCALE GENOMIC DNA]</scope>
    <source>
        <strain evidence="3">JCM 17017</strain>
    </source>
</reference>
<evidence type="ECO:0000313" key="3">
    <source>
        <dbReference type="Proteomes" id="UP001501624"/>
    </source>
</evidence>
<dbReference type="SUPFAM" id="SSF56112">
    <property type="entry name" value="Protein kinase-like (PK-like)"/>
    <property type="match status" value="1"/>
</dbReference>
<name>A0ABP7JS41_9PSEU</name>
<proteinExistence type="predicted"/>
<dbReference type="RefSeq" id="WP_237337567.1">
    <property type="nucleotide sequence ID" value="NZ_BAABCM010000019.1"/>
</dbReference>
<dbReference type="EMBL" id="BAABCM010000019">
    <property type="protein sequence ID" value="GAA3850982.1"/>
    <property type="molecule type" value="Genomic_DNA"/>
</dbReference>
<accession>A0ABP7JS41</accession>
<keyword evidence="3" id="KW-1185">Reference proteome</keyword>
<evidence type="ECO:0000259" key="1">
    <source>
        <dbReference type="Pfam" id="PF01636"/>
    </source>
</evidence>